<dbReference type="GO" id="GO:0016758">
    <property type="term" value="F:hexosyltransferase activity"/>
    <property type="evidence" value="ECO:0007669"/>
    <property type="project" value="TreeGrafter"/>
</dbReference>
<dbReference type="GO" id="GO:1901137">
    <property type="term" value="P:carbohydrate derivative biosynthetic process"/>
    <property type="evidence" value="ECO:0007669"/>
    <property type="project" value="UniProtKB-ARBA"/>
</dbReference>
<dbReference type="Gene3D" id="3.40.50.2000">
    <property type="entry name" value="Glycogen Phosphorylase B"/>
    <property type="match status" value="2"/>
</dbReference>
<dbReference type="OrthoDB" id="9787111at2"/>
<dbReference type="KEGG" id="mik:FOE78_09400"/>
<dbReference type="AlphaFoldDB" id="A0A516PY32"/>
<evidence type="ECO:0000259" key="4">
    <source>
        <dbReference type="Pfam" id="PF13439"/>
    </source>
</evidence>
<accession>A0A516PY32</accession>
<dbReference type="Pfam" id="PF13439">
    <property type="entry name" value="Glyco_transf_4"/>
    <property type="match status" value="1"/>
</dbReference>
<dbReference type="Proteomes" id="UP000319263">
    <property type="component" value="Chromosome"/>
</dbReference>
<dbReference type="PANTHER" id="PTHR45947:SF3">
    <property type="entry name" value="SULFOQUINOVOSYL TRANSFERASE SQD2"/>
    <property type="match status" value="1"/>
</dbReference>
<evidence type="ECO:0000256" key="2">
    <source>
        <dbReference type="ARBA" id="ARBA00022679"/>
    </source>
</evidence>
<dbReference type="InterPro" id="IPR050194">
    <property type="entry name" value="Glycosyltransferase_grp1"/>
</dbReference>
<dbReference type="InterPro" id="IPR001296">
    <property type="entry name" value="Glyco_trans_1"/>
</dbReference>
<dbReference type="InterPro" id="IPR028098">
    <property type="entry name" value="Glyco_trans_4-like_N"/>
</dbReference>
<evidence type="ECO:0000259" key="3">
    <source>
        <dbReference type="Pfam" id="PF00534"/>
    </source>
</evidence>
<evidence type="ECO:0000313" key="5">
    <source>
        <dbReference type="EMBL" id="QDP96084.1"/>
    </source>
</evidence>
<dbReference type="Pfam" id="PF00534">
    <property type="entry name" value="Glycos_transf_1"/>
    <property type="match status" value="1"/>
</dbReference>
<dbReference type="RefSeq" id="WP_143986050.1">
    <property type="nucleotide sequence ID" value="NZ_CP041692.1"/>
</dbReference>
<protein>
    <submittedName>
        <fullName evidence="5">Glycosyltransferase family 4 protein</fullName>
    </submittedName>
</protein>
<keyword evidence="1" id="KW-0328">Glycosyltransferase</keyword>
<feature type="domain" description="Glycosyl transferase family 1" evidence="3">
    <location>
        <begin position="197"/>
        <end position="358"/>
    </location>
</feature>
<feature type="domain" description="Glycosyltransferase subfamily 4-like N-terminal" evidence="4">
    <location>
        <begin position="14"/>
        <end position="191"/>
    </location>
</feature>
<gene>
    <name evidence="5" type="ORF">FOE78_09400</name>
</gene>
<evidence type="ECO:0000256" key="1">
    <source>
        <dbReference type="ARBA" id="ARBA00022676"/>
    </source>
</evidence>
<organism evidence="5 6">
    <name type="scientific">Microlunatus elymi</name>
    <dbReference type="NCBI Taxonomy" id="2596828"/>
    <lineage>
        <taxon>Bacteria</taxon>
        <taxon>Bacillati</taxon>
        <taxon>Actinomycetota</taxon>
        <taxon>Actinomycetes</taxon>
        <taxon>Propionibacteriales</taxon>
        <taxon>Propionibacteriaceae</taxon>
        <taxon>Microlunatus</taxon>
    </lineage>
</organism>
<evidence type="ECO:0000313" key="6">
    <source>
        <dbReference type="Proteomes" id="UP000319263"/>
    </source>
</evidence>
<keyword evidence="6" id="KW-1185">Reference proteome</keyword>
<dbReference type="SUPFAM" id="SSF53756">
    <property type="entry name" value="UDP-Glycosyltransferase/glycogen phosphorylase"/>
    <property type="match status" value="1"/>
</dbReference>
<dbReference type="EMBL" id="CP041692">
    <property type="protein sequence ID" value="QDP96084.1"/>
    <property type="molecule type" value="Genomic_DNA"/>
</dbReference>
<sequence length="392" mass="42770">MKIVIGADSYAPDINGAARFAERLAEGLAGRRHEIHVVSASTDGPARTEHVGELTVHRLHSIRYRLHESLRVCLPWQTIPESRRLLAELRPDVVHVQSHMVIGRGLAYAAADRAIPLVATNHFMPENVFGYVPLLPRPFYQAAGRIAWRDLARVFGRADVITAPTPRAIQLLQDATGLSGEAISCGIDSERYWQASQQAQPGTGPVILFVGRLDQEKRIDELIAAFARIPAGTGARLEIVGHGDQHDLLVRLAAELGVSDRVSFLGHVSEQDLLTAYGRAAIFCMPGVAELQSLVTLEAMSAGKPVVAANAMALPHLVKPGHNGWLYTPGDIGELALRLSTLVSDPALRRRMGQHSRELVSVHDFGATLDRFEDIYARVAARRSVHLLTRAA</sequence>
<name>A0A516PY32_9ACTN</name>
<reference evidence="5 6" key="1">
    <citation type="submission" date="2019-07" db="EMBL/GenBank/DDBJ databases">
        <title>Microlunatus dokdonensis sp. nov. isolated from the rhizospheric soil of the wild plant Elymus tsukushiensis.</title>
        <authorList>
            <person name="Ghim S.-Y."/>
            <person name="Hwang Y.-J."/>
            <person name="Son J.-S."/>
            <person name="Shin J.-H."/>
        </authorList>
    </citation>
    <scope>NUCLEOTIDE SEQUENCE [LARGE SCALE GENOMIC DNA]</scope>
    <source>
        <strain evidence="5 6">KUDC0627</strain>
    </source>
</reference>
<dbReference type="PANTHER" id="PTHR45947">
    <property type="entry name" value="SULFOQUINOVOSYL TRANSFERASE SQD2"/>
    <property type="match status" value="1"/>
</dbReference>
<keyword evidence="2 5" id="KW-0808">Transferase</keyword>
<proteinExistence type="predicted"/>